<gene>
    <name evidence="1" type="primary">ORF189534</name>
</gene>
<dbReference type="AlphaFoldDB" id="A0A0B7BK23"/>
<evidence type="ECO:0000313" key="1">
    <source>
        <dbReference type="EMBL" id="CEK92666.1"/>
    </source>
</evidence>
<dbReference type="EMBL" id="HACG01045801">
    <property type="protein sequence ID" value="CEK92666.1"/>
    <property type="molecule type" value="Transcribed_RNA"/>
</dbReference>
<proteinExistence type="predicted"/>
<protein>
    <submittedName>
        <fullName evidence="1">Uncharacterized protein</fullName>
    </submittedName>
</protein>
<sequence length="51" mass="6131">MKIFLIAEFKKLDADSYNILYTESKICRIHSSRVLDRMEENVIPIQRNFQI</sequence>
<organism evidence="1">
    <name type="scientific">Arion vulgaris</name>
    <dbReference type="NCBI Taxonomy" id="1028688"/>
    <lineage>
        <taxon>Eukaryota</taxon>
        <taxon>Metazoa</taxon>
        <taxon>Spiralia</taxon>
        <taxon>Lophotrochozoa</taxon>
        <taxon>Mollusca</taxon>
        <taxon>Gastropoda</taxon>
        <taxon>Heterobranchia</taxon>
        <taxon>Euthyneura</taxon>
        <taxon>Panpulmonata</taxon>
        <taxon>Eupulmonata</taxon>
        <taxon>Stylommatophora</taxon>
        <taxon>Helicina</taxon>
        <taxon>Arionoidea</taxon>
        <taxon>Arionidae</taxon>
        <taxon>Arion</taxon>
    </lineage>
</organism>
<reference evidence="1" key="1">
    <citation type="submission" date="2014-12" db="EMBL/GenBank/DDBJ databases">
        <title>Insight into the proteome of Arion vulgaris.</title>
        <authorList>
            <person name="Aradska J."/>
            <person name="Bulat T."/>
            <person name="Smidak R."/>
            <person name="Sarate P."/>
            <person name="Gangsoo J."/>
            <person name="Sialana F."/>
            <person name="Bilban M."/>
            <person name="Lubec G."/>
        </authorList>
    </citation>
    <scope>NUCLEOTIDE SEQUENCE</scope>
    <source>
        <tissue evidence="1">Skin</tissue>
    </source>
</reference>
<accession>A0A0B7BK23</accession>
<name>A0A0B7BK23_9EUPU</name>